<dbReference type="SUPFAM" id="SSF52172">
    <property type="entry name" value="CheY-like"/>
    <property type="match status" value="1"/>
</dbReference>
<dbReference type="Pfam" id="PF00196">
    <property type="entry name" value="GerE"/>
    <property type="match status" value="1"/>
</dbReference>
<dbReference type="PROSITE" id="PS50110">
    <property type="entry name" value="RESPONSE_REGULATORY"/>
    <property type="match status" value="1"/>
</dbReference>
<keyword evidence="4 10" id="KW-0238">DNA-binding</keyword>
<dbReference type="PANTHER" id="PTHR48111:SF1">
    <property type="entry name" value="TWO-COMPONENT RESPONSE REGULATOR ORR33"/>
    <property type="match status" value="1"/>
</dbReference>
<evidence type="ECO:0000256" key="2">
    <source>
        <dbReference type="ARBA" id="ARBA00023012"/>
    </source>
</evidence>
<dbReference type="SMART" id="SM00448">
    <property type="entry name" value="REC"/>
    <property type="match status" value="1"/>
</dbReference>
<dbReference type="InterPro" id="IPR039420">
    <property type="entry name" value="WalR-like"/>
</dbReference>
<dbReference type="InterPro" id="IPR000792">
    <property type="entry name" value="Tscrpt_reg_LuxR_C"/>
</dbReference>
<dbReference type="PROSITE" id="PS00622">
    <property type="entry name" value="HTH_LUXR_1"/>
    <property type="match status" value="1"/>
</dbReference>
<evidence type="ECO:0000256" key="4">
    <source>
        <dbReference type="ARBA" id="ARBA00023125"/>
    </source>
</evidence>
<keyword evidence="1 6" id="KW-0597">Phosphoprotein</keyword>
<feature type="domain" description="Response regulatory" evidence="9">
    <location>
        <begin position="16"/>
        <end position="132"/>
    </location>
</feature>
<dbReference type="GO" id="GO:0032993">
    <property type="term" value="C:protein-DNA complex"/>
    <property type="evidence" value="ECO:0007669"/>
    <property type="project" value="TreeGrafter"/>
</dbReference>
<dbReference type="GO" id="GO:0005829">
    <property type="term" value="C:cytosol"/>
    <property type="evidence" value="ECO:0007669"/>
    <property type="project" value="TreeGrafter"/>
</dbReference>
<dbReference type="Proteomes" id="UP000234190">
    <property type="component" value="Unassembled WGS sequence"/>
</dbReference>
<keyword evidence="3" id="KW-0805">Transcription regulation</keyword>
<dbReference type="CDD" id="cd06170">
    <property type="entry name" value="LuxR_C_like"/>
    <property type="match status" value="1"/>
</dbReference>
<organism evidence="10 11">
    <name type="scientific">Pollutimonas subterranea</name>
    <dbReference type="NCBI Taxonomy" id="2045210"/>
    <lineage>
        <taxon>Bacteria</taxon>
        <taxon>Pseudomonadati</taxon>
        <taxon>Pseudomonadota</taxon>
        <taxon>Betaproteobacteria</taxon>
        <taxon>Burkholderiales</taxon>
        <taxon>Alcaligenaceae</taxon>
        <taxon>Pollutimonas</taxon>
    </lineage>
</organism>
<feature type="modified residue" description="4-aspartylphosphate" evidence="6">
    <location>
        <position position="65"/>
    </location>
</feature>
<evidence type="ECO:0000256" key="3">
    <source>
        <dbReference type="ARBA" id="ARBA00023015"/>
    </source>
</evidence>
<dbReference type="Gene3D" id="1.10.10.10">
    <property type="entry name" value="Winged helix-like DNA-binding domain superfamily/Winged helix DNA-binding domain"/>
    <property type="match status" value="1"/>
</dbReference>
<comment type="caution">
    <text evidence="10">The sequence shown here is derived from an EMBL/GenBank/DDBJ whole genome shotgun (WGS) entry which is preliminary data.</text>
</comment>
<dbReference type="GO" id="GO:0000976">
    <property type="term" value="F:transcription cis-regulatory region binding"/>
    <property type="evidence" value="ECO:0007669"/>
    <property type="project" value="TreeGrafter"/>
</dbReference>
<keyword evidence="5" id="KW-0804">Transcription</keyword>
<dbReference type="AlphaFoldDB" id="A0A2N4U2Y7"/>
<evidence type="ECO:0000259" key="9">
    <source>
        <dbReference type="PROSITE" id="PS50110"/>
    </source>
</evidence>
<evidence type="ECO:0000256" key="7">
    <source>
        <dbReference type="SAM" id="MobiDB-lite"/>
    </source>
</evidence>
<dbReference type="PROSITE" id="PS50043">
    <property type="entry name" value="HTH_LUXR_2"/>
    <property type="match status" value="1"/>
</dbReference>
<dbReference type="PRINTS" id="PR00038">
    <property type="entry name" value="HTHLUXR"/>
</dbReference>
<dbReference type="GO" id="GO:0000156">
    <property type="term" value="F:phosphorelay response regulator activity"/>
    <property type="evidence" value="ECO:0007669"/>
    <property type="project" value="TreeGrafter"/>
</dbReference>
<dbReference type="PANTHER" id="PTHR48111">
    <property type="entry name" value="REGULATOR OF RPOS"/>
    <property type="match status" value="1"/>
</dbReference>
<feature type="domain" description="HTH luxR-type" evidence="8">
    <location>
        <begin position="237"/>
        <end position="302"/>
    </location>
</feature>
<evidence type="ECO:0000256" key="6">
    <source>
        <dbReference type="PROSITE-ProRule" id="PRU00169"/>
    </source>
</evidence>
<dbReference type="SMART" id="SM00421">
    <property type="entry name" value="HTH_LUXR"/>
    <property type="match status" value="1"/>
</dbReference>
<dbReference type="InterPro" id="IPR016032">
    <property type="entry name" value="Sig_transdc_resp-reg_C-effctor"/>
</dbReference>
<feature type="region of interest" description="Disordered" evidence="7">
    <location>
        <begin position="315"/>
        <end position="336"/>
    </location>
</feature>
<dbReference type="SUPFAM" id="SSF46894">
    <property type="entry name" value="C-terminal effector domain of the bipartite response regulators"/>
    <property type="match status" value="1"/>
</dbReference>
<dbReference type="CDD" id="cd19920">
    <property type="entry name" value="REC_PA4781-like"/>
    <property type="match status" value="1"/>
</dbReference>
<evidence type="ECO:0000259" key="8">
    <source>
        <dbReference type="PROSITE" id="PS50043"/>
    </source>
</evidence>
<keyword evidence="11" id="KW-1185">Reference proteome</keyword>
<evidence type="ECO:0000256" key="5">
    <source>
        <dbReference type="ARBA" id="ARBA00023163"/>
    </source>
</evidence>
<evidence type="ECO:0000313" key="10">
    <source>
        <dbReference type="EMBL" id="PLC49363.1"/>
    </source>
</evidence>
<evidence type="ECO:0000256" key="1">
    <source>
        <dbReference type="ARBA" id="ARBA00022553"/>
    </source>
</evidence>
<dbReference type="Gene3D" id="3.40.50.2300">
    <property type="match status" value="1"/>
</dbReference>
<name>A0A2N4U2Y7_9BURK</name>
<dbReference type="Pfam" id="PF00072">
    <property type="entry name" value="Response_reg"/>
    <property type="match status" value="1"/>
</dbReference>
<dbReference type="EMBL" id="PDNW01000011">
    <property type="protein sequence ID" value="PLC49363.1"/>
    <property type="molecule type" value="Genomic_DNA"/>
</dbReference>
<proteinExistence type="predicted"/>
<dbReference type="GO" id="GO:0006355">
    <property type="term" value="P:regulation of DNA-templated transcription"/>
    <property type="evidence" value="ECO:0007669"/>
    <property type="project" value="InterPro"/>
</dbReference>
<dbReference type="RefSeq" id="WP_102074530.1">
    <property type="nucleotide sequence ID" value="NZ_PDNW01000011.1"/>
</dbReference>
<protein>
    <submittedName>
        <fullName evidence="10">DNA-binding response regulator</fullName>
    </submittedName>
</protein>
<accession>A0A2N4U2Y7</accession>
<dbReference type="InterPro" id="IPR036388">
    <property type="entry name" value="WH-like_DNA-bd_sf"/>
</dbReference>
<sequence length="336" mass="36496">MSMTYPLPDNPEGRLIVLVVDDVPASLGALYETLEAAGYIVLVACDGYTALQRLARVMPDAILLDAMMPGISGFDTCRRIKADPATRHLPVIFMTGLSETAHVLEGFACGGVDYVVKPVDASEVLARLHTHLGNARAFQSAQVAINAYGLGVIMINDEGIVSWKSSYAIELLMHYGIEPESTTIPSAWWSKEPGTVTISITDQPTARSLVVRNMGAAGVNETMLLIESKNSLDMLPDRLASAALTPREIEVLSWLAKGKTNRDIGDILDRSPRTVNKHLEHIFEKLGVETRSAAVNVWSCLRGGAADMPIETLYSPNHRNTPRPAIRPLAKQAVNK</sequence>
<evidence type="ECO:0000313" key="11">
    <source>
        <dbReference type="Proteomes" id="UP000234190"/>
    </source>
</evidence>
<gene>
    <name evidence="10" type="ORF">CR159_13775</name>
</gene>
<keyword evidence="2" id="KW-0902">Two-component regulatory system</keyword>
<dbReference type="InterPro" id="IPR011006">
    <property type="entry name" value="CheY-like_superfamily"/>
</dbReference>
<dbReference type="OrthoDB" id="8874570at2"/>
<dbReference type="InterPro" id="IPR001789">
    <property type="entry name" value="Sig_transdc_resp-reg_receiver"/>
</dbReference>
<reference evidence="10 11" key="1">
    <citation type="submission" date="2017-10" db="EMBL/GenBank/DDBJ databases">
        <title>Two draft genome sequences of Pusillimonas sp. strains isolated from a nitrate- and radionuclide-contaminated groundwater in Russia.</title>
        <authorList>
            <person name="Grouzdev D.S."/>
            <person name="Tourova T.P."/>
            <person name="Goeva M.A."/>
            <person name="Babich T.L."/>
            <person name="Sokolova D.S."/>
            <person name="Abdullin R."/>
            <person name="Poltaraus A.B."/>
            <person name="Toshchakov S.V."/>
            <person name="Nazina T.N."/>
        </authorList>
    </citation>
    <scope>NUCLEOTIDE SEQUENCE [LARGE SCALE GENOMIC DNA]</scope>
    <source>
        <strain evidence="10 11">JR1/69-3-13</strain>
    </source>
</reference>